<sequence length="539" mass="58875">MKIYSRLLLITLMSLSMTSGLKGQVTSATCESLKPLFDYLITSQRLFTKASDGMTLAAILEDARDAGYSVSYTQSAILSRNINGAFYAKTQATNAAVYQAQIGDCIVSLRAVSGNVAFYNLRSDACGTDGTVTYHLNGGSTLVARLQVDSCATCTMVTTSACFSTITGGAVNPYLYGLAGNWRPSSSYVYYSDRSETSLTEDVSLRRAGTIRSFSSFWKFDSNTLKMVNDTTKWVWNSQLTLVNRKGAELENKDPLGRYNAGLYGYDDALPVAVAQNARYREIAYEGFEDYDFGGNPCDAACAVPRSFDFSFYRTKFDTTEQHTGKFSLRVDTSAGITAGITGTADGGFGLAFNKGQTSCDTSIYGLASISTDTSALLPSFSPIAGKTIVVSAWVKESQDCQGTAYAGNRFAILIKQPGDSSTIIAQPKGAIIEGWQRYEEVVSVPEDATSISIVMQAIAGHAVYFDDIRIHPYNANMKSYVYNPSDLRLMAELDENNYATFYEYDDDGTLIRLKKETERGVKTITETRSALLKENTDR</sequence>
<accession>A0A1G8CCF4</accession>
<dbReference type="Proteomes" id="UP000199045">
    <property type="component" value="Unassembled WGS sequence"/>
</dbReference>
<dbReference type="RefSeq" id="WP_143011654.1">
    <property type="nucleotide sequence ID" value="NZ_FNBN01000012.1"/>
</dbReference>
<feature type="signal peptide" evidence="1">
    <location>
        <begin position="1"/>
        <end position="23"/>
    </location>
</feature>
<dbReference type="AlphaFoldDB" id="A0A1G8CCF4"/>
<name>A0A1G8CCF4_CHIFI</name>
<keyword evidence="1" id="KW-0732">Signal</keyword>
<evidence type="ECO:0000313" key="2">
    <source>
        <dbReference type="EMBL" id="SDH43085.1"/>
    </source>
</evidence>
<proteinExistence type="predicted"/>
<feature type="chain" id="PRO_5011626587" description="YD repeat-containing protein" evidence="1">
    <location>
        <begin position="24"/>
        <end position="539"/>
    </location>
</feature>
<evidence type="ECO:0000256" key="1">
    <source>
        <dbReference type="SAM" id="SignalP"/>
    </source>
</evidence>
<organism evidence="2 3">
    <name type="scientific">Chitinophaga filiformis</name>
    <name type="common">Myxococcus filiformis</name>
    <name type="synonym">Flexibacter filiformis</name>
    <dbReference type="NCBI Taxonomy" id="104663"/>
    <lineage>
        <taxon>Bacteria</taxon>
        <taxon>Pseudomonadati</taxon>
        <taxon>Bacteroidota</taxon>
        <taxon>Chitinophagia</taxon>
        <taxon>Chitinophagales</taxon>
        <taxon>Chitinophagaceae</taxon>
        <taxon>Chitinophaga</taxon>
    </lineage>
</organism>
<evidence type="ECO:0000313" key="3">
    <source>
        <dbReference type="Proteomes" id="UP000199045"/>
    </source>
</evidence>
<dbReference type="EMBL" id="FNBN01000012">
    <property type="protein sequence ID" value="SDH43085.1"/>
    <property type="molecule type" value="Genomic_DNA"/>
</dbReference>
<evidence type="ECO:0008006" key="4">
    <source>
        <dbReference type="Google" id="ProtNLM"/>
    </source>
</evidence>
<dbReference type="OrthoDB" id="627712at2"/>
<reference evidence="2 3" key="1">
    <citation type="submission" date="2016-10" db="EMBL/GenBank/DDBJ databases">
        <authorList>
            <person name="de Groot N.N."/>
        </authorList>
    </citation>
    <scope>NUCLEOTIDE SEQUENCE [LARGE SCALE GENOMIC DNA]</scope>
    <source>
        <strain evidence="2 3">DSM 527</strain>
    </source>
</reference>
<gene>
    <name evidence="2" type="ORF">SAMN04488121_11292</name>
</gene>
<dbReference type="STRING" id="104663.SAMN04488121_11292"/>
<dbReference type="Gene3D" id="2.60.120.260">
    <property type="entry name" value="Galactose-binding domain-like"/>
    <property type="match status" value="1"/>
</dbReference>
<protein>
    <recommendedName>
        <fullName evidence="4">YD repeat-containing protein</fullName>
    </recommendedName>
</protein>